<dbReference type="Pfam" id="PF01168">
    <property type="entry name" value="Ala_racemase_N"/>
    <property type="match status" value="1"/>
</dbReference>
<dbReference type="CDD" id="cd06815">
    <property type="entry name" value="PLPDE_III_AR_like_1"/>
    <property type="match status" value="1"/>
</dbReference>
<evidence type="ECO:0000313" key="5">
    <source>
        <dbReference type="EMBL" id="MBO0476053.1"/>
    </source>
</evidence>
<sequence>MSSTYPRIVVDLSKIKHNVETLIHKASEKQVDITGVIKGANGLPEIIDTFIEGGIKTIGSSRLEQLELTKQLHPESQTMMLRIPMLSELDRMVKCSDISLNSEWVTLNELNHVCQKQGITHSVILMMDLGDLREGFFDEEELFSAAHLVEKELAHLHLKGIGTNLGCYGSIQPDEVNLGRLVQLAEHIEHDIGRTLEIISGGASTTVPLILNDTLPERINHLRVGDNIFLRDMEAFFDYTFPEMYGDAFTIEAEILEIKEKPSYPIGHISVDAFGNAAEYTNIGNRMRALIGIGRQDLGDMTKLIPYDKKIQAIGGSSDHTIVDVTDSDKTYQVGDILSFNIEYELLLYATNSQYVGKKFIKSELS</sequence>
<dbReference type="EMBL" id="JAFLVX010000009">
    <property type="protein sequence ID" value="MBO0476053.1"/>
    <property type="molecule type" value="Genomic_DNA"/>
</dbReference>
<keyword evidence="2" id="KW-0663">Pyridoxal phosphate</keyword>
<evidence type="ECO:0000256" key="1">
    <source>
        <dbReference type="ARBA" id="ARBA00001933"/>
    </source>
</evidence>
<dbReference type="SUPFAM" id="SSF51419">
    <property type="entry name" value="PLP-binding barrel"/>
    <property type="match status" value="1"/>
</dbReference>
<dbReference type="InterPro" id="IPR000821">
    <property type="entry name" value="Ala_racemase"/>
</dbReference>
<keyword evidence="3" id="KW-0413">Isomerase</keyword>
<dbReference type="InterPro" id="IPR029066">
    <property type="entry name" value="PLP-binding_barrel"/>
</dbReference>
<accession>A0ABS3HQM1</accession>
<dbReference type="RefSeq" id="WP_206964925.1">
    <property type="nucleotide sequence ID" value="NZ_JAFLVX010000009.1"/>
</dbReference>
<comment type="cofactor">
    <cofactor evidence="1">
        <name>pyridoxal 5'-phosphate</name>
        <dbReference type="ChEBI" id="CHEBI:597326"/>
    </cofactor>
</comment>
<evidence type="ECO:0000259" key="4">
    <source>
        <dbReference type="Pfam" id="PF01168"/>
    </source>
</evidence>
<evidence type="ECO:0000256" key="3">
    <source>
        <dbReference type="ARBA" id="ARBA00023235"/>
    </source>
</evidence>
<reference evidence="5 6" key="1">
    <citation type="submission" date="2021-03" db="EMBL/GenBank/DDBJ databases">
        <title>Enterococcal diversity collection.</title>
        <authorList>
            <person name="Gilmore M.S."/>
            <person name="Schwartzman J."/>
            <person name="Van Tyne D."/>
            <person name="Martin M."/>
            <person name="Earl A.M."/>
            <person name="Manson A.L."/>
            <person name="Straub T."/>
            <person name="Salamzade R."/>
            <person name="Saavedra J."/>
            <person name="Lebreton F."/>
            <person name="Prichula J."/>
            <person name="Schaufler K."/>
            <person name="Gaca A."/>
            <person name="Sgardioli B."/>
            <person name="Wagenaar J."/>
            <person name="Strong T."/>
        </authorList>
    </citation>
    <scope>NUCLEOTIDE SEQUENCE [LARGE SCALE GENOMIC DNA]</scope>
    <source>
        <strain evidence="5 6">DIV0080</strain>
    </source>
</reference>
<dbReference type="Proteomes" id="UP000664857">
    <property type="component" value="Unassembled WGS sequence"/>
</dbReference>
<evidence type="ECO:0000256" key="2">
    <source>
        <dbReference type="ARBA" id="ARBA00022898"/>
    </source>
</evidence>
<dbReference type="InterPro" id="IPR001608">
    <property type="entry name" value="Ala_racemase_N"/>
</dbReference>
<comment type="caution">
    <text evidence="5">The sequence shown here is derived from an EMBL/GenBank/DDBJ whole genome shotgun (WGS) entry which is preliminary data.</text>
</comment>
<dbReference type="PANTHER" id="PTHR30511:SF3">
    <property type="entry name" value="LYSINE RACEMASE"/>
    <property type="match status" value="1"/>
</dbReference>
<gene>
    <name evidence="5" type="ORF">DOK76_03155</name>
</gene>
<organism evidence="5 6">
    <name type="scientific">Candidatus Vagococcus giribetii</name>
    <dbReference type="NCBI Taxonomy" id="2230876"/>
    <lineage>
        <taxon>Bacteria</taxon>
        <taxon>Bacillati</taxon>
        <taxon>Bacillota</taxon>
        <taxon>Bacilli</taxon>
        <taxon>Lactobacillales</taxon>
        <taxon>Enterococcaceae</taxon>
        <taxon>Vagococcus</taxon>
    </lineage>
</organism>
<name>A0ABS3HQM1_9ENTE</name>
<dbReference type="Gene3D" id="3.20.20.10">
    <property type="entry name" value="Alanine racemase"/>
    <property type="match status" value="1"/>
</dbReference>
<dbReference type="PANTHER" id="PTHR30511">
    <property type="entry name" value="ALANINE RACEMASE"/>
    <property type="match status" value="1"/>
</dbReference>
<proteinExistence type="predicted"/>
<keyword evidence="6" id="KW-1185">Reference proteome</keyword>
<feature type="domain" description="Alanine racemase N-terminal" evidence="4">
    <location>
        <begin position="10"/>
        <end position="225"/>
    </location>
</feature>
<protein>
    <submittedName>
        <fullName evidence="5">Alanine/ornithine racemase family PLP-dependent enzyme</fullName>
    </submittedName>
</protein>
<evidence type="ECO:0000313" key="6">
    <source>
        <dbReference type="Proteomes" id="UP000664857"/>
    </source>
</evidence>